<name>A0A0F9NH68_9ZZZZ</name>
<reference evidence="1" key="1">
    <citation type="journal article" date="2015" name="Nature">
        <title>Complex archaea that bridge the gap between prokaryotes and eukaryotes.</title>
        <authorList>
            <person name="Spang A."/>
            <person name="Saw J.H."/>
            <person name="Jorgensen S.L."/>
            <person name="Zaremba-Niedzwiedzka K."/>
            <person name="Martijn J."/>
            <person name="Lind A.E."/>
            <person name="van Eijk R."/>
            <person name="Schleper C."/>
            <person name="Guy L."/>
            <person name="Ettema T.J."/>
        </authorList>
    </citation>
    <scope>NUCLEOTIDE SEQUENCE</scope>
</reference>
<organism evidence="1">
    <name type="scientific">marine sediment metagenome</name>
    <dbReference type="NCBI Taxonomy" id="412755"/>
    <lineage>
        <taxon>unclassified sequences</taxon>
        <taxon>metagenomes</taxon>
        <taxon>ecological metagenomes</taxon>
    </lineage>
</organism>
<protein>
    <submittedName>
        <fullName evidence="1">Uncharacterized protein</fullName>
    </submittedName>
</protein>
<evidence type="ECO:0000313" key="1">
    <source>
        <dbReference type="EMBL" id="KKN11262.1"/>
    </source>
</evidence>
<gene>
    <name evidence="1" type="ORF">LCGC14_1028190</name>
</gene>
<sequence>MSDLTLTLDDARLDDLLVDGEAAVEYLLAATWRGHGTAAFVLQTVLAALGKHEAKHESPKQSDSAQKMAEHVIGKHLVGTSMGRYMLLDRKSVLEDAIAEQIRDAVEIERKRCTSIARSQQMNPPGIVWVTLYDEKAHEAMQSQLRAGATKDDNTGDG</sequence>
<dbReference type="EMBL" id="LAZR01004154">
    <property type="protein sequence ID" value="KKN11262.1"/>
    <property type="molecule type" value="Genomic_DNA"/>
</dbReference>
<comment type="caution">
    <text evidence="1">The sequence shown here is derived from an EMBL/GenBank/DDBJ whole genome shotgun (WGS) entry which is preliminary data.</text>
</comment>
<accession>A0A0F9NH68</accession>
<proteinExistence type="predicted"/>
<dbReference type="AlphaFoldDB" id="A0A0F9NH68"/>